<dbReference type="SUPFAM" id="SSF48452">
    <property type="entry name" value="TPR-like"/>
    <property type="match status" value="1"/>
</dbReference>
<dbReference type="InterPro" id="IPR006665">
    <property type="entry name" value="OmpA-like"/>
</dbReference>
<dbReference type="PANTHER" id="PTHR30329:SF21">
    <property type="entry name" value="LIPOPROTEIN YIAD-RELATED"/>
    <property type="match status" value="1"/>
</dbReference>
<dbReference type="EMBL" id="WWNE01000012">
    <property type="protein sequence ID" value="NBG66974.1"/>
    <property type="molecule type" value="Genomic_DNA"/>
</dbReference>
<dbReference type="GO" id="GO:0009279">
    <property type="term" value="C:cell outer membrane"/>
    <property type="evidence" value="ECO:0007669"/>
    <property type="project" value="UniProtKB-SubCell"/>
</dbReference>
<dbReference type="SUPFAM" id="SSF82171">
    <property type="entry name" value="DPP6 N-terminal domain-like"/>
    <property type="match status" value="1"/>
</dbReference>
<accession>A0A6N9NM51</accession>
<dbReference type="PANTHER" id="PTHR30329">
    <property type="entry name" value="STATOR ELEMENT OF FLAGELLAR MOTOR COMPLEX"/>
    <property type="match status" value="1"/>
</dbReference>
<evidence type="ECO:0000256" key="5">
    <source>
        <dbReference type="SAM" id="MobiDB-lite"/>
    </source>
</evidence>
<dbReference type="Pfam" id="PF00691">
    <property type="entry name" value="OmpA"/>
    <property type="match status" value="1"/>
</dbReference>
<dbReference type="InterPro" id="IPR006664">
    <property type="entry name" value="OMP_bac"/>
</dbReference>
<proteinExistence type="predicted"/>
<dbReference type="InterPro" id="IPR036737">
    <property type="entry name" value="OmpA-like_sf"/>
</dbReference>
<dbReference type="AlphaFoldDB" id="A0A6N9NM51"/>
<gene>
    <name evidence="7" type="ORF">GQN54_12670</name>
</gene>
<keyword evidence="2 4" id="KW-0472">Membrane</keyword>
<evidence type="ECO:0000256" key="4">
    <source>
        <dbReference type="PROSITE-ProRule" id="PRU00473"/>
    </source>
</evidence>
<dbReference type="PRINTS" id="PR01021">
    <property type="entry name" value="OMPADOMAIN"/>
</dbReference>
<organism evidence="7 8">
    <name type="scientific">Acidiluteibacter ferrifornacis</name>
    <dbReference type="NCBI Taxonomy" id="2692424"/>
    <lineage>
        <taxon>Bacteria</taxon>
        <taxon>Pseudomonadati</taxon>
        <taxon>Bacteroidota</taxon>
        <taxon>Flavobacteriia</taxon>
        <taxon>Flavobacteriales</taxon>
        <taxon>Cryomorphaceae</taxon>
        <taxon>Acidiluteibacter</taxon>
    </lineage>
</organism>
<keyword evidence="8" id="KW-1185">Reference proteome</keyword>
<protein>
    <submittedName>
        <fullName evidence="7">OmpA family protein</fullName>
    </submittedName>
</protein>
<evidence type="ECO:0000256" key="1">
    <source>
        <dbReference type="ARBA" id="ARBA00004442"/>
    </source>
</evidence>
<dbReference type="RefSeq" id="WP_160633925.1">
    <property type="nucleotide sequence ID" value="NZ_WWNE01000012.1"/>
</dbReference>
<dbReference type="PROSITE" id="PS51123">
    <property type="entry name" value="OMPA_2"/>
    <property type="match status" value="1"/>
</dbReference>
<comment type="caution">
    <text evidence="7">The sequence shown here is derived from an EMBL/GenBank/DDBJ whole genome shotgun (WGS) entry which is preliminary data.</text>
</comment>
<reference evidence="7 8" key="1">
    <citation type="submission" date="2019-12" db="EMBL/GenBank/DDBJ databases">
        <authorList>
            <person name="Zhao J."/>
        </authorList>
    </citation>
    <scope>NUCLEOTIDE SEQUENCE [LARGE SCALE GENOMIC DNA]</scope>
    <source>
        <strain evidence="7 8">S-15</strain>
    </source>
</reference>
<name>A0A6N9NM51_9FLAO</name>
<evidence type="ECO:0000313" key="8">
    <source>
        <dbReference type="Proteomes" id="UP000470771"/>
    </source>
</evidence>
<feature type="compositionally biased region" description="Basic and acidic residues" evidence="5">
    <location>
        <begin position="633"/>
        <end position="643"/>
    </location>
</feature>
<evidence type="ECO:0000313" key="7">
    <source>
        <dbReference type="EMBL" id="NBG66974.1"/>
    </source>
</evidence>
<dbReference type="SUPFAM" id="SSF103088">
    <property type="entry name" value="OmpA-like"/>
    <property type="match status" value="1"/>
</dbReference>
<dbReference type="InterPro" id="IPR011990">
    <property type="entry name" value="TPR-like_helical_dom_sf"/>
</dbReference>
<dbReference type="Gene3D" id="3.30.1330.60">
    <property type="entry name" value="OmpA-like domain"/>
    <property type="match status" value="1"/>
</dbReference>
<sequence>MLTLIGEAQVTKESPGALKRNATEAIRLNDSYAAVHYLELYVKEKPKDTKMYYELAHQYRLSRNYKKAYNSYKYISEVNLSKFPKSLFYQAEMGVRLGKYEESKTQYYEFRDIYKGEKDEREWRKMAKDKAEAIEATSTQRNKEPEYTLKHLERDINKAYIEQSPIYIDEYTMVYVALRADSLISFKGKEGQNLPQRKFYVAINRNGKWSFEGELKFDSFFDTYEISSGSIAPDGNRFIVSACKPDENRKMRCLLYELRKSGEDWINPIELPKEVNALGASNTQPTIANGSKAYQEVLYFVSERKDGKGGNDIWYSIYDARKNTYREARNAGMKINTSHDELSPFYDNESGKLYFSSEGHPGLGGLDVFYTEGAKSKWEEPTNIGTPINSSFDELFFTSFPNGIDGWFTSNRPGGVALENETCCDDLYAFKKMDSVQVILRGRTFIDKKITSDVLIELFYFNSDGEKVFNKRIKSDKLGNYKIRLEPGRMYSVVATYEDAFTETQEIKISDGFSETNLTWDANLLPFGDKAYVIENINYEFNKDQLTNEAKHSIDKFLLPILVNNPAIKVELGSHTDNKGTSAYNMHLSQKRSESIVKYLLSRGISESRLIAKGYGESKPIAPNENEDGTDNPDGRAKNRRTEIKVIGKVEVMEED</sequence>
<evidence type="ECO:0000256" key="2">
    <source>
        <dbReference type="ARBA" id="ARBA00023136"/>
    </source>
</evidence>
<evidence type="ECO:0000256" key="3">
    <source>
        <dbReference type="ARBA" id="ARBA00023237"/>
    </source>
</evidence>
<evidence type="ECO:0000259" key="6">
    <source>
        <dbReference type="PROSITE" id="PS51123"/>
    </source>
</evidence>
<dbReference type="Gene3D" id="1.25.40.10">
    <property type="entry name" value="Tetratricopeptide repeat domain"/>
    <property type="match status" value="1"/>
</dbReference>
<dbReference type="PRINTS" id="PR01023">
    <property type="entry name" value="NAFLGMOTY"/>
</dbReference>
<dbReference type="InterPro" id="IPR050330">
    <property type="entry name" value="Bact_OuterMem_StrucFunc"/>
</dbReference>
<dbReference type="CDD" id="cd07185">
    <property type="entry name" value="OmpA_C-like"/>
    <property type="match status" value="1"/>
</dbReference>
<comment type="subcellular location">
    <subcellularLocation>
        <location evidence="1">Cell outer membrane</location>
    </subcellularLocation>
</comment>
<keyword evidence="3" id="KW-0998">Cell outer membrane</keyword>
<dbReference type="Proteomes" id="UP000470771">
    <property type="component" value="Unassembled WGS sequence"/>
</dbReference>
<feature type="region of interest" description="Disordered" evidence="5">
    <location>
        <begin position="616"/>
        <end position="643"/>
    </location>
</feature>
<feature type="domain" description="OmpA-like" evidence="6">
    <location>
        <begin position="527"/>
        <end position="650"/>
    </location>
</feature>